<dbReference type="GO" id="GO:0030254">
    <property type="term" value="P:protein secretion by the type III secretion system"/>
    <property type="evidence" value="ECO:0007669"/>
    <property type="project" value="InterPro"/>
</dbReference>
<name>A0A662ZDW6_9GAMM</name>
<dbReference type="Gene3D" id="3.30.1460.10">
    <property type="match status" value="1"/>
</dbReference>
<sequence length="152" mass="17082">MESVEIIRAFGEKLGIELELDNANSCSFQADDVVVTITALSEIDQIVISGDLGTPPAEQLEHLYKLMLEANHNYSSTFGATLSLDSNNGHFALFKVLPCKALDAEIFYKEMESFISICDTWYKVIRNYRSMVSDNPDKKMEEIFDPSSFIPV</sequence>
<proteinExistence type="predicted"/>
<protein>
    <submittedName>
        <fullName evidence="1">Tir chaperone protein (CesT) family protein</fullName>
    </submittedName>
</protein>
<dbReference type="AlphaFoldDB" id="A0A662ZDW6"/>
<keyword evidence="2" id="KW-1185">Reference proteome</keyword>
<evidence type="ECO:0000313" key="2">
    <source>
        <dbReference type="Proteomes" id="UP000243374"/>
    </source>
</evidence>
<dbReference type="InterPro" id="IPR010261">
    <property type="entry name" value="Tir_chaperone"/>
</dbReference>
<dbReference type="EMBL" id="FOSF01000037">
    <property type="protein sequence ID" value="SFK20418.1"/>
    <property type="molecule type" value="Genomic_DNA"/>
</dbReference>
<dbReference type="Proteomes" id="UP000243374">
    <property type="component" value="Unassembled WGS sequence"/>
</dbReference>
<dbReference type="OrthoDB" id="7059718at2"/>
<accession>A0A662ZDW6</accession>
<dbReference type="Pfam" id="PF05932">
    <property type="entry name" value="CesT"/>
    <property type="match status" value="1"/>
</dbReference>
<evidence type="ECO:0000313" key="1">
    <source>
        <dbReference type="EMBL" id="SFK20418.1"/>
    </source>
</evidence>
<reference evidence="1 2" key="1">
    <citation type="submission" date="2016-10" db="EMBL/GenBank/DDBJ databases">
        <authorList>
            <person name="Varghese N."/>
            <person name="Submissions S."/>
        </authorList>
    </citation>
    <scope>NUCLEOTIDE SEQUENCE [LARGE SCALE GENOMIC DNA]</scope>
    <source>
        <strain evidence="1 2">22B</strain>
    </source>
</reference>
<dbReference type="SUPFAM" id="SSF69635">
    <property type="entry name" value="Type III secretory system chaperone-like"/>
    <property type="match status" value="1"/>
</dbReference>
<dbReference type="CDD" id="cd16364">
    <property type="entry name" value="T3SC_I-like"/>
    <property type="match status" value="1"/>
</dbReference>
<gene>
    <name evidence="1" type="ORF">SAMN04487865_10377</name>
</gene>
<organism evidence="1 2">
    <name type="scientific">Succinivibrio dextrinosolvens</name>
    <dbReference type="NCBI Taxonomy" id="83771"/>
    <lineage>
        <taxon>Bacteria</taxon>
        <taxon>Pseudomonadati</taxon>
        <taxon>Pseudomonadota</taxon>
        <taxon>Gammaproteobacteria</taxon>
        <taxon>Aeromonadales</taxon>
        <taxon>Succinivibrionaceae</taxon>
        <taxon>Succinivibrio</taxon>
    </lineage>
</organism>
<dbReference type="RefSeq" id="WP_074841006.1">
    <property type="nucleotide sequence ID" value="NZ_CP047056.1"/>
</dbReference>